<organism evidence="1 2">
    <name type="scientific">Paraburkholderia bryophila</name>
    <dbReference type="NCBI Taxonomy" id="420952"/>
    <lineage>
        <taxon>Bacteria</taxon>
        <taxon>Pseudomonadati</taxon>
        <taxon>Pseudomonadota</taxon>
        <taxon>Betaproteobacteria</taxon>
        <taxon>Burkholderiales</taxon>
        <taxon>Burkholderiaceae</taxon>
        <taxon>Paraburkholderia</taxon>
    </lineage>
</organism>
<proteinExistence type="predicted"/>
<reference evidence="1 2" key="1">
    <citation type="submission" date="2018-06" db="EMBL/GenBank/DDBJ databases">
        <title>Genomic Encyclopedia of Type Strains, Phase III (KMG-III): the genomes of soil and plant-associated and newly described type strains.</title>
        <authorList>
            <person name="Whitman W."/>
        </authorList>
    </citation>
    <scope>NUCLEOTIDE SEQUENCE [LARGE SCALE GENOMIC DNA]</scope>
    <source>
        <strain evidence="1 2">LMG 23644</strain>
    </source>
</reference>
<evidence type="ECO:0000313" key="1">
    <source>
        <dbReference type="EMBL" id="RAS15634.1"/>
    </source>
</evidence>
<protein>
    <submittedName>
        <fullName evidence="1">Uncharacterized protein</fullName>
    </submittedName>
</protein>
<accession>A0A329B5J1</accession>
<evidence type="ECO:0000313" key="2">
    <source>
        <dbReference type="Proteomes" id="UP000248918"/>
    </source>
</evidence>
<comment type="caution">
    <text evidence="1">The sequence shown here is derived from an EMBL/GenBank/DDBJ whole genome shotgun (WGS) entry which is preliminary data.</text>
</comment>
<dbReference type="EMBL" id="QLTK01000057">
    <property type="protein sequence ID" value="RAS15634.1"/>
    <property type="molecule type" value="Genomic_DNA"/>
</dbReference>
<gene>
    <name evidence="1" type="ORF">BX591_1573</name>
</gene>
<dbReference type="Proteomes" id="UP000248918">
    <property type="component" value="Unassembled WGS sequence"/>
</dbReference>
<name>A0A329B5J1_9BURK</name>
<sequence>MFPAICCTACLTSPPDTHSVGLKSHSPLAGRTRSDQCTTDVARPARDYSLSVLQKRQANRRTCLARPTEIFLPAAARRRRCILRNLYDVVELLVSSPDFTYDDAAKAIGCLSLIGRVKIDSMQCGYFSDAFSRSASVQMSAMCVKASKTRRSTSATSPALSEFLVHRQIVQTYPIHFQTRSAPKSRSSITPATLTNLYQNNLRNPLESPAQSSTAWE</sequence>
<dbReference type="AlphaFoldDB" id="A0A329B5J1"/>